<feature type="non-terminal residue" evidence="1">
    <location>
        <position position="1"/>
    </location>
</feature>
<dbReference type="EMBL" id="JAVRJZ010000004">
    <property type="protein sequence ID" value="KAK2723309.1"/>
    <property type="molecule type" value="Genomic_DNA"/>
</dbReference>
<protein>
    <submittedName>
        <fullName evidence="1">Uncharacterized protein</fullName>
    </submittedName>
</protein>
<name>A0AA88IA61_ARTSF</name>
<gene>
    <name evidence="1" type="ORF">QYM36_001834</name>
</gene>
<proteinExistence type="predicted"/>
<dbReference type="Proteomes" id="UP001187531">
    <property type="component" value="Unassembled WGS sequence"/>
</dbReference>
<comment type="caution">
    <text evidence="1">The sequence shown here is derived from an EMBL/GenBank/DDBJ whole genome shotgun (WGS) entry which is preliminary data.</text>
</comment>
<dbReference type="AlphaFoldDB" id="A0AA88IA61"/>
<reference evidence="1" key="1">
    <citation type="submission" date="2023-07" db="EMBL/GenBank/DDBJ databases">
        <title>Chromosome-level genome assembly of Artemia franciscana.</title>
        <authorList>
            <person name="Jo E."/>
        </authorList>
    </citation>
    <scope>NUCLEOTIDE SEQUENCE</scope>
    <source>
        <tissue evidence="1">Whole body</tissue>
    </source>
</reference>
<sequence>MRDSGGSVSKNLLLYSFGDWYSTCCSHQGKQDDKNVKETGDARSGVTAAMDVIVKLVDPLVQVALKTAYAVIISLSGAVGGVVKTVSNALNSVFCTATGRLFDWLLAIGVAVAAPLKNKMNLMRKIVKTEEAISTVTKIIDGTLKIVDKVGAFATKAVDGLVRTVSNAVKSFF</sequence>
<evidence type="ECO:0000313" key="2">
    <source>
        <dbReference type="Proteomes" id="UP001187531"/>
    </source>
</evidence>
<organism evidence="1 2">
    <name type="scientific">Artemia franciscana</name>
    <name type="common">Brine shrimp</name>
    <name type="synonym">Artemia sanfranciscana</name>
    <dbReference type="NCBI Taxonomy" id="6661"/>
    <lineage>
        <taxon>Eukaryota</taxon>
        <taxon>Metazoa</taxon>
        <taxon>Ecdysozoa</taxon>
        <taxon>Arthropoda</taxon>
        <taxon>Crustacea</taxon>
        <taxon>Branchiopoda</taxon>
        <taxon>Anostraca</taxon>
        <taxon>Artemiidae</taxon>
        <taxon>Artemia</taxon>
    </lineage>
</organism>
<accession>A0AA88IA61</accession>
<evidence type="ECO:0000313" key="1">
    <source>
        <dbReference type="EMBL" id="KAK2723309.1"/>
    </source>
</evidence>
<keyword evidence="2" id="KW-1185">Reference proteome</keyword>